<organism evidence="4 5">
    <name type="scientific">Diaporthe eres</name>
    <name type="common">Phomopsis oblonga</name>
    <dbReference type="NCBI Taxonomy" id="83184"/>
    <lineage>
        <taxon>Eukaryota</taxon>
        <taxon>Fungi</taxon>
        <taxon>Dikarya</taxon>
        <taxon>Ascomycota</taxon>
        <taxon>Pezizomycotina</taxon>
        <taxon>Sordariomycetes</taxon>
        <taxon>Sordariomycetidae</taxon>
        <taxon>Diaporthales</taxon>
        <taxon>Diaporthaceae</taxon>
        <taxon>Diaporthe</taxon>
        <taxon>Diaporthe eres species complex</taxon>
    </lineage>
</organism>
<evidence type="ECO:0000256" key="1">
    <source>
        <dbReference type="SAM" id="MobiDB-lite"/>
    </source>
</evidence>
<feature type="region of interest" description="Disordered" evidence="1">
    <location>
        <begin position="450"/>
        <end position="469"/>
    </location>
</feature>
<evidence type="ECO:0000259" key="3">
    <source>
        <dbReference type="PROSITE" id="PS50213"/>
    </source>
</evidence>
<evidence type="ECO:0000313" key="5">
    <source>
        <dbReference type="Proteomes" id="UP001430848"/>
    </source>
</evidence>
<dbReference type="Pfam" id="PF02469">
    <property type="entry name" value="Fasciclin"/>
    <property type="match status" value="2"/>
</dbReference>
<dbReference type="SUPFAM" id="SSF82153">
    <property type="entry name" value="FAS1 domain"/>
    <property type="match status" value="2"/>
</dbReference>
<evidence type="ECO:0000256" key="2">
    <source>
        <dbReference type="SAM" id="SignalP"/>
    </source>
</evidence>
<evidence type="ECO:0000313" key="4">
    <source>
        <dbReference type="EMBL" id="KAK7714944.1"/>
    </source>
</evidence>
<protein>
    <recommendedName>
        <fullName evidence="3">FAS1 domain-containing protein</fullName>
    </recommendedName>
</protein>
<name>A0ABR1NTU9_DIAER</name>
<keyword evidence="5" id="KW-1185">Reference proteome</keyword>
<comment type="caution">
    <text evidence="4">The sequence shown here is derived from an EMBL/GenBank/DDBJ whole genome shotgun (WGS) entry which is preliminary data.</text>
</comment>
<dbReference type="PANTHER" id="PTHR10900:SF125">
    <property type="entry name" value="FAS1 DOMAIN-CONTAINING PROTEIN YLR001C"/>
    <property type="match status" value="1"/>
</dbReference>
<sequence>MRSFAILPLAAAASAFVVPDIETFSQLPVHGQQPHHEDSSWQDWFPSADSISSSIHDVVDSLSSGAEETFHAVKGKLETELESIFDEDAGSAVEELDAADKPHRGGGGRHGKSNQTIYQLISQSKYTTKFAELVDEHEDIVQLLNSTKANYTLFVPVDSAFEHIPKDKKPSKEFVESVLKYHIGLGLYPAGRVLVTHTLPTALDEPLLGNKPQRLRTSVGLLSGVRVNFYSKVVAVDIGAKNGVIHAVKSLLVPPPFVGRELSLFPGKFSTLLLAFDKTDFTSFIHGQVLNGSTIFAPDNRAFQKLGPAANAFLFNTETGIKYLKAILKYHVVANETVYSDAYYSSGEGEQEGDGSKAQDDVGRGHYHLDLPTLLGDKRIALDVARWAGFIRLKINGYIPIAVQDGIAKNGVIHVPANVLIPPHKHHEGGEESSVSGEISVEELKERLAGYVEGEEEQGEKAPKVEVEL</sequence>
<feature type="chain" id="PRO_5045793368" description="FAS1 domain-containing protein" evidence="2">
    <location>
        <begin position="16"/>
        <end position="469"/>
    </location>
</feature>
<dbReference type="PROSITE" id="PS50213">
    <property type="entry name" value="FAS1"/>
    <property type="match status" value="2"/>
</dbReference>
<accession>A0ABR1NTU9</accession>
<feature type="domain" description="FAS1" evidence="3">
    <location>
        <begin position="256"/>
        <end position="420"/>
    </location>
</feature>
<feature type="signal peptide" evidence="2">
    <location>
        <begin position="1"/>
        <end position="15"/>
    </location>
</feature>
<gene>
    <name evidence="4" type="ORF">SLS63_011539</name>
</gene>
<dbReference type="SMART" id="SM00554">
    <property type="entry name" value="FAS1"/>
    <property type="match status" value="2"/>
</dbReference>
<keyword evidence="2" id="KW-0732">Signal</keyword>
<dbReference type="Proteomes" id="UP001430848">
    <property type="component" value="Unassembled WGS sequence"/>
</dbReference>
<feature type="domain" description="FAS1" evidence="3">
    <location>
        <begin position="114"/>
        <end position="252"/>
    </location>
</feature>
<proteinExistence type="predicted"/>
<dbReference type="Gene3D" id="2.30.180.10">
    <property type="entry name" value="FAS1 domain"/>
    <property type="match status" value="2"/>
</dbReference>
<dbReference type="InterPro" id="IPR050904">
    <property type="entry name" value="Adhesion/Biosynth-related"/>
</dbReference>
<dbReference type="PANTHER" id="PTHR10900">
    <property type="entry name" value="PERIOSTIN-RELATED"/>
    <property type="match status" value="1"/>
</dbReference>
<dbReference type="EMBL" id="JAKNSF020000111">
    <property type="protein sequence ID" value="KAK7714944.1"/>
    <property type="molecule type" value="Genomic_DNA"/>
</dbReference>
<dbReference type="InterPro" id="IPR000782">
    <property type="entry name" value="FAS1_domain"/>
</dbReference>
<reference evidence="4 5" key="1">
    <citation type="submission" date="2024-02" db="EMBL/GenBank/DDBJ databases">
        <title>De novo assembly and annotation of 12 fungi associated with fruit tree decline syndrome in Ontario, Canada.</title>
        <authorList>
            <person name="Sulman M."/>
            <person name="Ellouze W."/>
            <person name="Ilyukhin E."/>
        </authorList>
    </citation>
    <scope>NUCLEOTIDE SEQUENCE [LARGE SCALE GENOMIC DNA]</scope>
    <source>
        <strain evidence="4 5">M169</strain>
    </source>
</reference>
<dbReference type="InterPro" id="IPR036378">
    <property type="entry name" value="FAS1_dom_sf"/>
</dbReference>
<feature type="compositionally biased region" description="Basic and acidic residues" evidence="1">
    <location>
        <begin position="459"/>
        <end position="469"/>
    </location>
</feature>